<name>A0A1I2XVJ6_9ACTN</name>
<sequence>MARERTAQHLLATRLGQLRELTGGRAAATASAPWAERLAPLADRPVCEEVRVVAAT</sequence>
<dbReference type="EMBL" id="FONR01000052">
    <property type="protein sequence ID" value="SFH16736.1"/>
    <property type="molecule type" value="Genomic_DNA"/>
</dbReference>
<accession>A0A1I2XVJ6</accession>
<evidence type="ECO:0000313" key="2">
    <source>
        <dbReference type="Proteomes" id="UP000181942"/>
    </source>
</evidence>
<evidence type="ECO:0000313" key="1">
    <source>
        <dbReference type="EMBL" id="SFH16736.1"/>
    </source>
</evidence>
<reference evidence="1 2" key="1">
    <citation type="submission" date="2016-10" db="EMBL/GenBank/DDBJ databases">
        <authorList>
            <person name="de Groot N.N."/>
        </authorList>
    </citation>
    <scope>NUCLEOTIDE SEQUENCE [LARGE SCALE GENOMIC DNA]</scope>
    <source>
        <strain evidence="1 2">OK461</strain>
    </source>
</reference>
<proteinExistence type="predicted"/>
<dbReference type="Proteomes" id="UP000181942">
    <property type="component" value="Unassembled WGS sequence"/>
</dbReference>
<gene>
    <name evidence="1" type="ORF">SAMN02787118_1527</name>
</gene>
<organism evidence="1 2">
    <name type="scientific">Streptomyces mirabilis</name>
    <dbReference type="NCBI Taxonomy" id="68239"/>
    <lineage>
        <taxon>Bacteria</taxon>
        <taxon>Bacillati</taxon>
        <taxon>Actinomycetota</taxon>
        <taxon>Actinomycetes</taxon>
        <taxon>Kitasatosporales</taxon>
        <taxon>Streptomycetaceae</taxon>
        <taxon>Streptomyces</taxon>
    </lineage>
</organism>
<protein>
    <submittedName>
        <fullName evidence="1">Uncharacterized protein</fullName>
    </submittedName>
</protein>
<dbReference type="AlphaFoldDB" id="A0A1I2XVJ6"/>
<dbReference type="RefSeq" id="WP_177324429.1">
    <property type="nucleotide sequence ID" value="NZ_FONR01000052.1"/>
</dbReference>